<organism evidence="8 9">
    <name type="scientific">Fluviispira multicolorata</name>
    <dbReference type="NCBI Taxonomy" id="2654512"/>
    <lineage>
        <taxon>Bacteria</taxon>
        <taxon>Pseudomonadati</taxon>
        <taxon>Bdellovibrionota</taxon>
        <taxon>Oligoflexia</taxon>
        <taxon>Silvanigrellales</taxon>
        <taxon>Silvanigrellaceae</taxon>
        <taxon>Fluviispira</taxon>
    </lineage>
</organism>
<dbReference type="CDD" id="cd00610">
    <property type="entry name" value="OAT_like"/>
    <property type="match status" value="1"/>
</dbReference>
<evidence type="ECO:0000313" key="8">
    <source>
        <dbReference type="EMBL" id="KAB8033810.1"/>
    </source>
</evidence>
<keyword evidence="4 7" id="KW-0663">Pyridoxal phosphate</keyword>
<keyword evidence="6 7" id="KW-0627">Porphyrin biosynthesis</keyword>
<comment type="subunit">
    <text evidence="7">Homodimer.</text>
</comment>
<dbReference type="InterPro" id="IPR005814">
    <property type="entry name" value="Aminotrans_3"/>
</dbReference>
<comment type="caution">
    <text evidence="8">The sequence shown here is derived from an EMBL/GenBank/DDBJ whole genome shotgun (WGS) entry which is preliminary data.</text>
</comment>
<evidence type="ECO:0000256" key="5">
    <source>
        <dbReference type="ARBA" id="ARBA00023235"/>
    </source>
</evidence>
<dbReference type="Gene3D" id="3.90.1150.10">
    <property type="entry name" value="Aspartate Aminotransferase, domain 1"/>
    <property type="match status" value="1"/>
</dbReference>
<dbReference type="GO" id="GO:0030170">
    <property type="term" value="F:pyridoxal phosphate binding"/>
    <property type="evidence" value="ECO:0007669"/>
    <property type="project" value="InterPro"/>
</dbReference>
<dbReference type="InterPro" id="IPR015424">
    <property type="entry name" value="PyrdxlP-dep_Trfase"/>
</dbReference>
<dbReference type="FunFam" id="3.40.640.10:FF:000021">
    <property type="entry name" value="Glutamate-1-semialdehyde 2,1-aminomutase"/>
    <property type="match status" value="1"/>
</dbReference>
<evidence type="ECO:0000256" key="7">
    <source>
        <dbReference type="HAMAP-Rule" id="MF_00375"/>
    </source>
</evidence>
<evidence type="ECO:0000313" key="9">
    <source>
        <dbReference type="Proteomes" id="UP000442694"/>
    </source>
</evidence>
<dbReference type="EC" id="5.4.3.8" evidence="7"/>
<name>A0A833JFP0_9BACT</name>
<feature type="modified residue" description="N6-(pyridoxal phosphate)lysine" evidence="7">
    <location>
        <position position="258"/>
    </location>
</feature>
<dbReference type="Proteomes" id="UP000442694">
    <property type="component" value="Unassembled WGS sequence"/>
</dbReference>
<reference evidence="8 9" key="1">
    <citation type="submission" date="2019-10" db="EMBL/GenBank/DDBJ databases">
        <title>New genus of Silvanigrellaceae.</title>
        <authorList>
            <person name="Pitt A."/>
            <person name="Hahn M.W."/>
        </authorList>
    </citation>
    <scope>NUCLEOTIDE SEQUENCE [LARGE SCALE GENOMIC DNA]</scope>
    <source>
        <strain evidence="8 9">33A1-SZDP</strain>
    </source>
</reference>
<comment type="cofactor">
    <cofactor evidence="1 7">
        <name>pyridoxal 5'-phosphate</name>
        <dbReference type="ChEBI" id="CHEBI:597326"/>
    </cofactor>
</comment>
<dbReference type="UniPathway" id="UPA00251">
    <property type="reaction ID" value="UER00317"/>
</dbReference>
<keyword evidence="7" id="KW-0963">Cytoplasm</keyword>
<dbReference type="PANTHER" id="PTHR43713">
    <property type="entry name" value="GLUTAMATE-1-SEMIALDEHYDE 2,1-AMINOMUTASE"/>
    <property type="match status" value="1"/>
</dbReference>
<evidence type="ECO:0000256" key="2">
    <source>
        <dbReference type="ARBA" id="ARBA00004819"/>
    </source>
</evidence>
<dbReference type="EMBL" id="WFLN01000004">
    <property type="protein sequence ID" value="KAB8033810.1"/>
    <property type="molecule type" value="Genomic_DNA"/>
</dbReference>
<dbReference type="GO" id="GO:0005737">
    <property type="term" value="C:cytoplasm"/>
    <property type="evidence" value="ECO:0007669"/>
    <property type="project" value="UniProtKB-SubCell"/>
</dbReference>
<comment type="similarity">
    <text evidence="3 7">Belongs to the class-III pyridoxal-phosphate-dependent aminotransferase family. HemL subfamily.</text>
</comment>
<dbReference type="HAMAP" id="MF_00375">
    <property type="entry name" value="HemL_aminotrans_3"/>
    <property type="match status" value="1"/>
</dbReference>
<protein>
    <recommendedName>
        <fullName evidence="7">Glutamate-1-semialdehyde 2,1-aminomutase</fullName>
        <shortName evidence="7">GSA</shortName>
        <ecNumber evidence="7">5.4.3.8</ecNumber>
    </recommendedName>
    <alternativeName>
        <fullName evidence="7">Glutamate-1-semialdehyde aminotransferase</fullName>
        <shortName evidence="7">GSA-AT</shortName>
    </alternativeName>
</protein>
<comment type="catalytic activity">
    <reaction evidence="7">
        <text>(S)-4-amino-5-oxopentanoate = 5-aminolevulinate</text>
        <dbReference type="Rhea" id="RHEA:14265"/>
        <dbReference type="ChEBI" id="CHEBI:57501"/>
        <dbReference type="ChEBI" id="CHEBI:356416"/>
        <dbReference type="EC" id="5.4.3.8"/>
    </reaction>
</comment>
<dbReference type="GO" id="GO:0042286">
    <property type="term" value="F:glutamate-1-semialdehyde 2,1-aminomutase activity"/>
    <property type="evidence" value="ECO:0007669"/>
    <property type="project" value="UniProtKB-UniRule"/>
</dbReference>
<gene>
    <name evidence="7 8" type="primary">hemL</name>
    <name evidence="8" type="ORF">GCL57_01305</name>
</gene>
<accession>A0A833JFP0</accession>
<dbReference type="AlphaFoldDB" id="A0A833JFP0"/>
<dbReference type="Pfam" id="PF00202">
    <property type="entry name" value="Aminotran_3"/>
    <property type="match status" value="1"/>
</dbReference>
<dbReference type="InterPro" id="IPR004639">
    <property type="entry name" value="4pyrrol_synth_GluAld_NH2Trfase"/>
</dbReference>
<evidence type="ECO:0000256" key="6">
    <source>
        <dbReference type="ARBA" id="ARBA00023244"/>
    </source>
</evidence>
<dbReference type="NCBIfam" id="NF000818">
    <property type="entry name" value="PRK00062.1"/>
    <property type="match status" value="1"/>
</dbReference>
<dbReference type="Gene3D" id="3.40.640.10">
    <property type="entry name" value="Type I PLP-dependent aspartate aminotransferase-like (Major domain)"/>
    <property type="match status" value="1"/>
</dbReference>
<evidence type="ECO:0000256" key="4">
    <source>
        <dbReference type="ARBA" id="ARBA00022898"/>
    </source>
</evidence>
<comment type="pathway">
    <text evidence="2">Porphyrin-containing compound metabolism; protoporphyrin-IX biosynthesis; 5-aminolevulinate from L-glutamyl-tRNA(Glu): step 2/2.</text>
</comment>
<dbReference type="InterPro" id="IPR015422">
    <property type="entry name" value="PyrdxlP-dep_Trfase_small"/>
</dbReference>
<proteinExistence type="inferred from homology"/>
<dbReference type="SUPFAM" id="SSF53383">
    <property type="entry name" value="PLP-dependent transferases"/>
    <property type="match status" value="1"/>
</dbReference>
<sequence>MERSQRVFPGGVNSPVRSFQSVGGTPIVFSSGKGKYLYDVDGNEFIDFCASWGPLIVGYSHPAILSAMEEQLHKAVTFGAPSDLEVRLAEKVIDWVPGLEMLRFVSSGTEATMSAVRAARAATGKNKFIKFEGCYHGHADQFLVKAGSGLATLGNPSSAGVPEGTISDTLTAIYNSEESVNELFEKFGNEIAAVIIEPVAANMGLVLPKPGFLQFLRKITEKFSAVLIFDEVMTGFRLARGGCAELFSVQPDMWTFGKIIGGGVPAAAYGGKKEIMQQVAPLGAAYQAGTLSGNPLAMVAGYATLCEIEKQSAFNLLEKLGQKLDSIVETELKPFFEKEKICYVREGSFFCFFFGTNKLPNNFSEVAATNMTLFNKVYHAWIKQGIYLGPSGYEVGFLSTCIEESDLKKMVNVVKDVLMTEE</sequence>
<dbReference type="NCBIfam" id="TIGR00713">
    <property type="entry name" value="hemL"/>
    <property type="match status" value="1"/>
</dbReference>
<dbReference type="PANTHER" id="PTHR43713:SF3">
    <property type="entry name" value="GLUTAMATE-1-SEMIALDEHYDE 2,1-AMINOMUTASE 1, CHLOROPLASTIC-RELATED"/>
    <property type="match status" value="1"/>
</dbReference>
<keyword evidence="9" id="KW-1185">Reference proteome</keyword>
<dbReference type="InterPro" id="IPR015421">
    <property type="entry name" value="PyrdxlP-dep_Trfase_major"/>
</dbReference>
<evidence type="ECO:0000256" key="1">
    <source>
        <dbReference type="ARBA" id="ARBA00001933"/>
    </source>
</evidence>
<comment type="subcellular location">
    <subcellularLocation>
        <location evidence="7">Cytoplasm</location>
    </subcellularLocation>
</comment>
<keyword evidence="5 7" id="KW-0413">Isomerase</keyword>
<dbReference type="GO" id="GO:0006782">
    <property type="term" value="P:protoporphyrinogen IX biosynthetic process"/>
    <property type="evidence" value="ECO:0007669"/>
    <property type="project" value="UniProtKB-UniRule"/>
</dbReference>
<evidence type="ECO:0000256" key="3">
    <source>
        <dbReference type="ARBA" id="ARBA00008981"/>
    </source>
</evidence>
<dbReference type="GO" id="GO:0008483">
    <property type="term" value="F:transaminase activity"/>
    <property type="evidence" value="ECO:0007669"/>
    <property type="project" value="InterPro"/>
</dbReference>